<gene>
    <name evidence="2" type="ORF">AVDCRST_MAG40-1159</name>
</gene>
<feature type="compositionally biased region" description="Basic and acidic residues" evidence="1">
    <location>
        <begin position="52"/>
        <end position="72"/>
    </location>
</feature>
<dbReference type="AlphaFoldDB" id="A0A6J4KSX7"/>
<proteinExistence type="predicted"/>
<sequence>GRCDGARGAGRGGGRPRRGGRHQHAAGRAACAAPPALPLQRAAHGGAAHPRGAREGRGGRRDGGRAAPDVHRGAARRAAARRRVAVRVALPRRRADPLRRPAPGPQRDPAGPARRARAVVRVADPRGECGAAWGDAACGADGDRRLGGERSEWADPRRAQHRRRRGRDRRRGEWYGPRAAAGANRRSLRWRRDAHDAAAGGGWLRGGARGPALARRTGM</sequence>
<feature type="compositionally biased region" description="Basic residues" evidence="1">
    <location>
        <begin position="159"/>
        <end position="169"/>
    </location>
</feature>
<feature type="non-terminal residue" evidence="2">
    <location>
        <position position="219"/>
    </location>
</feature>
<accession>A0A6J4KSX7</accession>
<feature type="non-terminal residue" evidence="2">
    <location>
        <position position="1"/>
    </location>
</feature>
<name>A0A6J4KSX7_9BACT</name>
<feature type="region of interest" description="Disordered" evidence="1">
    <location>
        <begin position="145"/>
        <end position="171"/>
    </location>
</feature>
<feature type="compositionally biased region" description="Low complexity" evidence="1">
    <location>
        <begin position="26"/>
        <end position="50"/>
    </location>
</feature>
<feature type="compositionally biased region" description="Basic and acidic residues" evidence="1">
    <location>
        <begin position="145"/>
        <end position="158"/>
    </location>
</feature>
<feature type="region of interest" description="Disordered" evidence="1">
    <location>
        <begin position="1"/>
        <end position="117"/>
    </location>
</feature>
<organism evidence="2">
    <name type="scientific">uncultured Gemmatimonadaceae bacterium</name>
    <dbReference type="NCBI Taxonomy" id="246130"/>
    <lineage>
        <taxon>Bacteria</taxon>
        <taxon>Pseudomonadati</taxon>
        <taxon>Gemmatimonadota</taxon>
        <taxon>Gemmatimonadia</taxon>
        <taxon>Gemmatimonadales</taxon>
        <taxon>Gemmatimonadaceae</taxon>
        <taxon>environmental samples</taxon>
    </lineage>
</organism>
<evidence type="ECO:0000313" key="2">
    <source>
        <dbReference type="EMBL" id="CAA9314524.1"/>
    </source>
</evidence>
<dbReference type="EMBL" id="CADCTX010000348">
    <property type="protein sequence ID" value="CAA9314524.1"/>
    <property type="molecule type" value="Genomic_DNA"/>
</dbReference>
<feature type="compositionally biased region" description="Basic residues" evidence="1">
    <location>
        <begin position="14"/>
        <end position="25"/>
    </location>
</feature>
<evidence type="ECO:0000256" key="1">
    <source>
        <dbReference type="SAM" id="MobiDB-lite"/>
    </source>
</evidence>
<feature type="compositionally biased region" description="Basic residues" evidence="1">
    <location>
        <begin position="73"/>
        <end position="85"/>
    </location>
</feature>
<reference evidence="2" key="1">
    <citation type="submission" date="2020-02" db="EMBL/GenBank/DDBJ databases">
        <authorList>
            <person name="Meier V. D."/>
        </authorList>
    </citation>
    <scope>NUCLEOTIDE SEQUENCE</scope>
    <source>
        <strain evidence="2">AVDCRST_MAG40</strain>
    </source>
</reference>
<protein>
    <submittedName>
        <fullName evidence="2">Uncharacterized protein</fullName>
    </submittedName>
</protein>